<dbReference type="PROSITE" id="PS50943">
    <property type="entry name" value="HTH_CROC1"/>
    <property type="match status" value="1"/>
</dbReference>
<organism evidence="2 3">
    <name type="scientific">Lachnoanaerobaculum umeaense</name>
    <dbReference type="NCBI Taxonomy" id="617123"/>
    <lineage>
        <taxon>Bacteria</taxon>
        <taxon>Bacillati</taxon>
        <taxon>Bacillota</taxon>
        <taxon>Clostridia</taxon>
        <taxon>Lachnospirales</taxon>
        <taxon>Lachnospiraceae</taxon>
        <taxon>Lachnoanaerobaculum</taxon>
    </lineage>
</organism>
<evidence type="ECO:0000256" key="1">
    <source>
        <dbReference type="ARBA" id="ARBA00023125"/>
    </source>
</evidence>
<name>A0A385PXK5_9FIRM</name>
<dbReference type="PANTHER" id="PTHR46558:SF11">
    <property type="entry name" value="HTH-TYPE TRANSCRIPTIONAL REGULATOR XRE"/>
    <property type="match status" value="1"/>
</dbReference>
<keyword evidence="1" id="KW-0238">DNA-binding</keyword>
<dbReference type="CDD" id="cd00093">
    <property type="entry name" value="HTH_XRE"/>
    <property type="match status" value="1"/>
</dbReference>
<sequence length="103" mass="12113">MISIRKLRLHMGMTQKEFGEIIGVKQQTVCKYERVNTNVSLEVLQKISDAFGVKVEEMIEDNLERYIQSGNRRNISLEIEKYIINRVRKLNGKELKKLIKFLS</sequence>
<reference evidence="2 3" key="1">
    <citation type="submission" date="2018-09" db="EMBL/GenBank/DDBJ databases">
        <title>Genome sequencing of Lachnoanaerobaculum umeaense DSM 23576.</title>
        <authorList>
            <person name="Kook J.-K."/>
            <person name="Park S.-N."/>
            <person name="Lim Y.K."/>
        </authorList>
    </citation>
    <scope>NUCLEOTIDE SEQUENCE [LARGE SCALE GENOMIC DNA]</scope>
    <source>
        <strain evidence="3">DSM 23576 \ CCUG 58757</strain>
    </source>
</reference>
<dbReference type="Pfam" id="PF01381">
    <property type="entry name" value="HTH_3"/>
    <property type="match status" value="1"/>
</dbReference>
<keyword evidence="3" id="KW-1185">Reference proteome</keyword>
<dbReference type="Gene3D" id="1.10.260.40">
    <property type="entry name" value="lambda repressor-like DNA-binding domains"/>
    <property type="match status" value="1"/>
</dbReference>
<evidence type="ECO:0000313" key="3">
    <source>
        <dbReference type="Proteomes" id="UP000265562"/>
    </source>
</evidence>
<accession>A0A385PXK5</accession>
<dbReference type="KEGG" id="lua:D4A81_02360"/>
<dbReference type="SUPFAM" id="SSF47413">
    <property type="entry name" value="lambda repressor-like DNA-binding domains"/>
    <property type="match status" value="1"/>
</dbReference>
<dbReference type="EMBL" id="CP032364">
    <property type="protein sequence ID" value="AYA98871.1"/>
    <property type="molecule type" value="Genomic_DNA"/>
</dbReference>
<dbReference type="OrthoDB" id="9812495at2"/>
<dbReference type="PANTHER" id="PTHR46558">
    <property type="entry name" value="TRACRIPTIONAL REGULATORY PROTEIN-RELATED-RELATED"/>
    <property type="match status" value="1"/>
</dbReference>
<dbReference type="AlphaFoldDB" id="A0A385PXK5"/>
<dbReference type="InterPro" id="IPR010982">
    <property type="entry name" value="Lambda_DNA-bd_dom_sf"/>
</dbReference>
<dbReference type="RefSeq" id="WP_111525304.1">
    <property type="nucleotide sequence ID" value="NZ_CP032364.1"/>
</dbReference>
<dbReference type="Proteomes" id="UP000265562">
    <property type="component" value="Chromosome"/>
</dbReference>
<gene>
    <name evidence="2" type="ORF">D4A81_02360</name>
</gene>
<dbReference type="InterPro" id="IPR001387">
    <property type="entry name" value="Cro/C1-type_HTH"/>
</dbReference>
<dbReference type="SMART" id="SM00530">
    <property type="entry name" value="HTH_XRE"/>
    <property type="match status" value="1"/>
</dbReference>
<protein>
    <submittedName>
        <fullName evidence="2">XRE family transcriptional regulator</fullName>
    </submittedName>
</protein>
<proteinExistence type="predicted"/>
<dbReference type="GO" id="GO:0003677">
    <property type="term" value="F:DNA binding"/>
    <property type="evidence" value="ECO:0007669"/>
    <property type="project" value="UniProtKB-KW"/>
</dbReference>
<evidence type="ECO:0000313" key="2">
    <source>
        <dbReference type="EMBL" id="AYA98871.1"/>
    </source>
</evidence>